<feature type="site" description="Important for catalytic activity" evidence="4">
    <location>
        <position position="143"/>
    </location>
</feature>
<feature type="domain" description="3-hydroxyacyl-CoA dehydrogenase C-terminal" evidence="5">
    <location>
        <begin position="189"/>
        <end position="285"/>
    </location>
</feature>
<dbReference type="Gene3D" id="3.40.50.720">
    <property type="entry name" value="NAD(P)-binding Rossmann-like Domain"/>
    <property type="match status" value="1"/>
</dbReference>
<dbReference type="PANTHER" id="PTHR48075">
    <property type="entry name" value="3-HYDROXYACYL-COA DEHYDROGENASE FAMILY PROTEIN"/>
    <property type="match status" value="1"/>
</dbReference>
<dbReference type="GO" id="GO:0070403">
    <property type="term" value="F:NAD+ binding"/>
    <property type="evidence" value="ECO:0007669"/>
    <property type="project" value="InterPro"/>
</dbReference>
<feature type="domain" description="3-hydroxyacyl-CoA dehydrogenase NAD binding" evidence="6">
    <location>
        <begin position="14"/>
        <end position="171"/>
    </location>
</feature>
<dbReference type="InterPro" id="IPR036291">
    <property type="entry name" value="NAD(P)-bd_dom_sf"/>
</dbReference>
<comment type="pathway">
    <text evidence="1">Lipid metabolism; butanoate metabolism.</text>
</comment>
<dbReference type="Pfam" id="PF02737">
    <property type="entry name" value="3HCDH_N"/>
    <property type="match status" value="1"/>
</dbReference>
<reference evidence="7 8" key="1">
    <citation type="submission" date="2012-08" db="EMBL/GenBank/DDBJ databases">
        <title>Whole genome shotgun sequence of Kineosphaera limosa NBRC 100340.</title>
        <authorList>
            <person name="Yoshida I."/>
            <person name="Isaki S."/>
            <person name="Hosoyama A."/>
            <person name="Tsuchikane K."/>
            <person name="Katsumata H."/>
            <person name="Ando Y."/>
            <person name="Ohji S."/>
            <person name="Hamada M."/>
            <person name="Tamura T."/>
            <person name="Yamazoe A."/>
            <person name="Yamazaki S."/>
            <person name="Fujita N."/>
        </authorList>
    </citation>
    <scope>NUCLEOTIDE SEQUENCE [LARGE SCALE GENOMIC DNA]</scope>
    <source>
        <strain evidence="7 8">NBRC 100340</strain>
    </source>
</reference>
<evidence type="ECO:0000256" key="4">
    <source>
        <dbReference type="PIRSR" id="PIRSR000105-1"/>
    </source>
</evidence>
<dbReference type="PANTHER" id="PTHR48075:SF3">
    <property type="entry name" value="3-HYDROXYACYL-COA DEHYDROGENASE"/>
    <property type="match status" value="1"/>
</dbReference>
<dbReference type="InterPro" id="IPR022694">
    <property type="entry name" value="3-OHacyl-CoA_DH"/>
</dbReference>
<dbReference type="STRING" id="1184609.KILIM_007_00180"/>
<dbReference type="InterPro" id="IPR006108">
    <property type="entry name" value="3HC_DH_C"/>
</dbReference>
<keyword evidence="3" id="KW-0560">Oxidoreductase</keyword>
<dbReference type="Pfam" id="PF00725">
    <property type="entry name" value="3HCDH"/>
    <property type="match status" value="1"/>
</dbReference>
<sequence>MSFTMPTNTESRPVTVIGGGTLGRKIALMMANRGGVVRIVDKIPQVRQDAKTYVEENLASVIETIDDGSVGTIELYDDIADAVPGAWLVVEAVPEKKDLKISLFGELDKIADDDAILATNSSSYASEEIIGQVQRPERVCNVHFYQPPELPAADLMSSGHTDEAILPFLKEELAKHGVFGFIAAKKSTGFIFNRIWAAIKRECLSVVADGVSTPQDIDQMWMINFGMDWGPFQLMDKVGLDVVRDIELHYMDERPGLPTNTIELLDGYIERGELGRKSGKGFYDYSQE</sequence>
<dbReference type="GO" id="GO:0006631">
    <property type="term" value="P:fatty acid metabolic process"/>
    <property type="evidence" value="ECO:0007669"/>
    <property type="project" value="InterPro"/>
</dbReference>
<dbReference type="Gene3D" id="1.10.1040.10">
    <property type="entry name" value="N-(1-d-carboxylethyl)-l-norvaline Dehydrogenase, domain 2"/>
    <property type="match status" value="1"/>
</dbReference>
<dbReference type="RefSeq" id="WP_006591113.1">
    <property type="nucleotide sequence ID" value="NZ_BAHD01000007.1"/>
</dbReference>
<dbReference type="InterPro" id="IPR006176">
    <property type="entry name" value="3-OHacyl-CoA_DH_NAD-bd"/>
</dbReference>
<evidence type="ECO:0000256" key="1">
    <source>
        <dbReference type="ARBA" id="ARBA00005086"/>
    </source>
</evidence>
<comment type="similarity">
    <text evidence="2">Belongs to the 3-hydroxyacyl-CoA dehydrogenase family.</text>
</comment>
<dbReference type="OrthoDB" id="9771883at2"/>
<dbReference type="SUPFAM" id="SSF51735">
    <property type="entry name" value="NAD(P)-binding Rossmann-fold domains"/>
    <property type="match status" value="1"/>
</dbReference>
<dbReference type="AlphaFoldDB" id="K6W5X5"/>
<protein>
    <submittedName>
        <fullName evidence="7">Putative 3-hydroxybutyryl-CoA dehydrogenase</fullName>
    </submittedName>
</protein>
<keyword evidence="8" id="KW-1185">Reference proteome</keyword>
<dbReference type="InterPro" id="IPR013328">
    <property type="entry name" value="6PGD_dom2"/>
</dbReference>
<accession>K6W5X5</accession>
<gene>
    <name evidence="7" type="ORF">KILIM_007_00180</name>
</gene>
<name>K6W5X5_9MICO</name>
<evidence type="ECO:0000256" key="2">
    <source>
        <dbReference type="ARBA" id="ARBA00009463"/>
    </source>
</evidence>
<dbReference type="eggNOG" id="COG1250">
    <property type="taxonomic scope" value="Bacteria"/>
</dbReference>
<evidence type="ECO:0000259" key="5">
    <source>
        <dbReference type="Pfam" id="PF00725"/>
    </source>
</evidence>
<dbReference type="EMBL" id="BAHD01000007">
    <property type="protein sequence ID" value="GAB94580.1"/>
    <property type="molecule type" value="Genomic_DNA"/>
</dbReference>
<dbReference type="PIRSF" id="PIRSF000105">
    <property type="entry name" value="HCDH"/>
    <property type="match status" value="1"/>
</dbReference>
<dbReference type="InterPro" id="IPR008927">
    <property type="entry name" value="6-PGluconate_DH-like_C_sf"/>
</dbReference>
<dbReference type="GO" id="GO:0016616">
    <property type="term" value="F:oxidoreductase activity, acting on the CH-OH group of donors, NAD or NADP as acceptor"/>
    <property type="evidence" value="ECO:0007669"/>
    <property type="project" value="InterPro"/>
</dbReference>
<comment type="caution">
    <text evidence="7">The sequence shown here is derived from an EMBL/GenBank/DDBJ whole genome shotgun (WGS) entry which is preliminary data.</text>
</comment>
<dbReference type="SUPFAM" id="SSF48179">
    <property type="entry name" value="6-phosphogluconate dehydrogenase C-terminal domain-like"/>
    <property type="match status" value="1"/>
</dbReference>
<dbReference type="Proteomes" id="UP000008366">
    <property type="component" value="Unassembled WGS sequence"/>
</dbReference>
<organism evidence="7 8">
    <name type="scientific">Kineosphaera limosa NBRC 100340</name>
    <dbReference type="NCBI Taxonomy" id="1184609"/>
    <lineage>
        <taxon>Bacteria</taxon>
        <taxon>Bacillati</taxon>
        <taxon>Actinomycetota</taxon>
        <taxon>Actinomycetes</taxon>
        <taxon>Micrococcales</taxon>
        <taxon>Dermatophilaceae</taxon>
        <taxon>Kineosphaera</taxon>
    </lineage>
</organism>
<evidence type="ECO:0000313" key="8">
    <source>
        <dbReference type="Proteomes" id="UP000008366"/>
    </source>
</evidence>
<proteinExistence type="inferred from homology"/>
<evidence type="ECO:0000256" key="3">
    <source>
        <dbReference type="ARBA" id="ARBA00023002"/>
    </source>
</evidence>
<evidence type="ECO:0000313" key="7">
    <source>
        <dbReference type="EMBL" id="GAB94580.1"/>
    </source>
</evidence>
<evidence type="ECO:0000259" key="6">
    <source>
        <dbReference type="Pfam" id="PF02737"/>
    </source>
</evidence>